<feature type="coiled-coil region" evidence="2">
    <location>
        <begin position="95"/>
        <end position="125"/>
    </location>
</feature>
<evidence type="ECO:0000313" key="5">
    <source>
        <dbReference type="Proteomes" id="UP000427820"/>
    </source>
</evidence>
<feature type="domain" description="HTH merR-type" evidence="3">
    <location>
        <begin position="6"/>
        <end position="73"/>
    </location>
</feature>
<dbReference type="PANTHER" id="PTHR30204">
    <property type="entry name" value="REDOX-CYCLING DRUG-SENSING TRANSCRIPTIONAL ACTIVATOR SOXR"/>
    <property type="match status" value="1"/>
</dbReference>
<dbReference type="Gene3D" id="1.10.1660.10">
    <property type="match status" value="1"/>
</dbReference>
<evidence type="ECO:0000313" key="4">
    <source>
        <dbReference type="EMBL" id="QGT95035.1"/>
    </source>
</evidence>
<dbReference type="SMART" id="SM00422">
    <property type="entry name" value="HTH_MERR"/>
    <property type="match status" value="1"/>
</dbReference>
<evidence type="ECO:0000256" key="1">
    <source>
        <dbReference type="ARBA" id="ARBA00023125"/>
    </source>
</evidence>
<dbReference type="AlphaFoldDB" id="A0AA92ETN2"/>
<keyword evidence="5" id="KW-1185">Reference proteome</keyword>
<evidence type="ECO:0000256" key="2">
    <source>
        <dbReference type="SAM" id="Coils"/>
    </source>
</evidence>
<keyword evidence="2" id="KW-0175">Coiled coil</keyword>
<dbReference type="GO" id="GO:0003677">
    <property type="term" value="F:DNA binding"/>
    <property type="evidence" value="ECO:0007669"/>
    <property type="project" value="UniProtKB-KW"/>
</dbReference>
<reference evidence="4 5" key="1">
    <citation type="submission" date="2018-09" db="EMBL/GenBank/DDBJ databases">
        <title>Whole genome sequencing of Idiomarina andamanensis W-5T (LMG 29773T= JCM 31645T).</title>
        <authorList>
            <person name="Das S.K."/>
        </authorList>
    </citation>
    <scope>NUCLEOTIDE SEQUENCE [LARGE SCALE GENOMIC DNA]</scope>
    <source>
        <strain evidence="4 5">W-5T</strain>
    </source>
</reference>
<keyword evidence="1 4" id="KW-0238">DNA-binding</keyword>
<dbReference type="GO" id="GO:0003700">
    <property type="term" value="F:DNA-binding transcription factor activity"/>
    <property type="evidence" value="ECO:0007669"/>
    <property type="project" value="InterPro"/>
</dbReference>
<dbReference type="InterPro" id="IPR047057">
    <property type="entry name" value="MerR_fam"/>
</dbReference>
<dbReference type="InterPro" id="IPR009061">
    <property type="entry name" value="DNA-bd_dom_put_sf"/>
</dbReference>
<dbReference type="RefSeq" id="WP_156265941.1">
    <property type="nucleotide sequence ID" value="NZ_CP032551.1"/>
</dbReference>
<protein>
    <submittedName>
        <fullName evidence="4">MerR family DNA-binding transcriptional regulator</fullName>
    </submittedName>
</protein>
<gene>
    <name evidence="4" type="ORF">D3795_02115</name>
</gene>
<sequence>MNATTIYSIGELAREFDITTRSIRFYEDQGLLSPKRQGQTRLYTNKDRVRLKLILRGKRLGFSLAETKNLFDLYDMENSSARQLHTVLALIDDKKMSLKQQLEDIKVLLVELTNLEDRCRDELAEIGADQSTTSSAVANQE</sequence>
<proteinExistence type="predicted"/>
<evidence type="ECO:0000259" key="3">
    <source>
        <dbReference type="PROSITE" id="PS50937"/>
    </source>
</evidence>
<dbReference type="Proteomes" id="UP000427820">
    <property type="component" value="Chromosome"/>
</dbReference>
<name>A0AA92ETN2_9GAMM</name>
<dbReference type="SUPFAM" id="SSF46955">
    <property type="entry name" value="Putative DNA-binding domain"/>
    <property type="match status" value="1"/>
</dbReference>
<dbReference type="PROSITE" id="PS50937">
    <property type="entry name" value="HTH_MERR_2"/>
    <property type="match status" value="1"/>
</dbReference>
<dbReference type="CDD" id="cd04776">
    <property type="entry name" value="HTH_GnyR"/>
    <property type="match status" value="1"/>
</dbReference>
<dbReference type="EMBL" id="CP032551">
    <property type="protein sequence ID" value="QGT95035.1"/>
    <property type="molecule type" value="Genomic_DNA"/>
</dbReference>
<organism evidence="4 5">
    <name type="scientific">Pseudidiomarina andamanensis</name>
    <dbReference type="NCBI Taxonomy" id="1940690"/>
    <lineage>
        <taxon>Bacteria</taxon>
        <taxon>Pseudomonadati</taxon>
        <taxon>Pseudomonadota</taxon>
        <taxon>Gammaproteobacteria</taxon>
        <taxon>Alteromonadales</taxon>
        <taxon>Idiomarinaceae</taxon>
        <taxon>Pseudidiomarina</taxon>
    </lineage>
</organism>
<dbReference type="PANTHER" id="PTHR30204:SF58">
    <property type="entry name" value="HTH-TYPE TRANSCRIPTIONAL REGULATOR YFMP"/>
    <property type="match status" value="1"/>
</dbReference>
<dbReference type="InterPro" id="IPR000551">
    <property type="entry name" value="MerR-type_HTH_dom"/>
</dbReference>
<accession>A0AA92ETN2</accession>
<dbReference type="KEGG" id="panm:D3795_02115"/>
<dbReference type="Pfam" id="PF13411">
    <property type="entry name" value="MerR_1"/>
    <property type="match status" value="1"/>
</dbReference>